<proteinExistence type="predicted"/>
<protein>
    <submittedName>
        <fullName evidence="1">Uncharacterized protein</fullName>
    </submittedName>
</protein>
<dbReference type="AlphaFoldDB" id="A0A8B0SYM3"/>
<reference evidence="1" key="1">
    <citation type="submission" date="2020-01" db="EMBL/GenBank/DDBJ databases">
        <authorList>
            <person name="Qin S."/>
        </authorList>
    </citation>
    <scope>NUCLEOTIDE SEQUENCE</scope>
    <source>
        <strain evidence="1">CVir17-16-YZ6g</strain>
        <plasmid evidence="1">p17-15-vir-like</plasmid>
    </source>
</reference>
<sequence length="58" mass="6326">MQIADILLGKNAFSTECSINPVKAINASIVDRLIKRSAAERVRKVVWTVCYASGISSM</sequence>
<name>A0A8B0SYM3_KLEPN</name>
<dbReference type="EMBL" id="MN956836">
    <property type="protein sequence ID" value="QTX14322.1"/>
    <property type="molecule type" value="Genomic_DNA"/>
</dbReference>
<geneLocation type="plasmid" evidence="1">
    <name>p17-15-vir-like</name>
</geneLocation>
<organism evidence="1">
    <name type="scientific">Klebsiella pneumoniae</name>
    <dbReference type="NCBI Taxonomy" id="573"/>
    <lineage>
        <taxon>Bacteria</taxon>
        <taxon>Pseudomonadati</taxon>
        <taxon>Pseudomonadota</taxon>
        <taxon>Gammaproteobacteria</taxon>
        <taxon>Enterobacterales</taxon>
        <taxon>Enterobacteriaceae</taxon>
        <taxon>Klebsiella/Raoultella group</taxon>
        <taxon>Klebsiella</taxon>
        <taxon>Klebsiella pneumoniae complex</taxon>
    </lineage>
</organism>
<keyword evidence="1" id="KW-0614">Plasmid</keyword>
<accession>A0A8B0SYM3</accession>
<evidence type="ECO:0000313" key="1">
    <source>
        <dbReference type="EMBL" id="QTX14322.1"/>
    </source>
</evidence>